<dbReference type="GO" id="GO:0046872">
    <property type="term" value="F:metal ion binding"/>
    <property type="evidence" value="ECO:0007669"/>
    <property type="project" value="UniProtKB-KW"/>
</dbReference>
<evidence type="ECO:0000256" key="2">
    <source>
        <dbReference type="ARBA" id="ARBA00007342"/>
    </source>
</evidence>
<evidence type="ECO:0000256" key="5">
    <source>
        <dbReference type="ARBA" id="ARBA00022679"/>
    </source>
</evidence>
<evidence type="ECO:0000313" key="11">
    <source>
        <dbReference type="EMBL" id="OEF96020.1"/>
    </source>
</evidence>
<dbReference type="Proteomes" id="UP000094296">
    <property type="component" value="Unassembled WGS sequence"/>
</dbReference>
<dbReference type="RefSeq" id="WP_069643940.1">
    <property type="nucleotide sequence ID" value="NZ_MIJE01000033.1"/>
</dbReference>
<name>A0A1E5FZR7_9FIRM</name>
<accession>A0A1E5FZR7</accession>
<keyword evidence="5 10" id="KW-0808">Transferase</keyword>
<evidence type="ECO:0000256" key="9">
    <source>
        <dbReference type="ARBA" id="ARBA00047589"/>
    </source>
</evidence>
<evidence type="ECO:0000313" key="12">
    <source>
        <dbReference type="Proteomes" id="UP000094296"/>
    </source>
</evidence>
<dbReference type="UniPathway" id="UPA00621"/>
<comment type="similarity">
    <text evidence="2 10">Belongs to the PduL family.</text>
</comment>
<keyword evidence="8 10" id="KW-0012">Acyltransferase</keyword>
<reference evidence="11 12" key="1">
    <citation type="submission" date="2016-09" db="EMBL/GenBank/DDBJ databases">
        <title>Draft genome sequence for the type strain of Desulfuribacillus alkaliarsenatis AHT28, an obligately anaerobic, sulfidogenic bacterium isolated from Russian soda lake sediments.</title>
        <authorList>
            <person name="Abin C.A."/>
            <person name="Hollibaugh J.T."/>
        </authorList>
    </citation>
    <scope>NUCLEOTIDE SEQUENCE [LARGE SCALE GENOMIC DNA]</scope>
    <source>
        <strain evidence="11 12">AHT28</strain>
    </source>
</reference>
<evidence type="ECO:0000256" key="6">
    <source>
        <dbReference type="ARBA" id="ARBA00022723"/>
    </source>
</evidence>
<comment type="catalytic activity">
    <reaction evidence="9 10">
        <text>propanoyl-CoA + phosphate = propanoyl phosphate + CoA</text>
        <dbReference type="Rhea" id="RHEA:28046"/>
        <dbReference type="ChEBI" id="CHEBI:43474"/>
        <dbReference type="ChEBI" id="CHEBI:57287"/>
        <dbReference type="ChEBI" id="CHEBI:57392"/>
        <dbReference type="ChEBI" id="CHEBI:58933"/>
        <dbReference type="EC" id="2.3.1.222"/>
    </reaction>
</comment>
<comment type="pathway">
    <text evidence="10">Polyol metabolism; 1,2-propanediol degradation.</text>
</comment>
<dbReference type="NCBIfam" id="NF011652">
    <property type="entry name" value="PRK15070.1"/>
    <property type="match status" value="1"/>
</dbReference>
<dbReference type="EC" id="2.3.1.222" evidence="3 10"/>
<dbReference type="Pfam" id="PF06130">
    <property type="entry name" value="PTAC"/>
    <property type="match status" value="1"/>
</dbReference>
<evidence type="ECO:0000256" key="7">
    <source>
        <dbReference type="ARBA" id="ARBA00022833"/>
    </source>
</evidence>
<comment type="function">
    <text evidence="10">Involved in 1,2-propanediol (1,2-PD) degradation by catalyzing the conversion of propanoyl-CoA to propanoyl-phosphate.</text>
</comment>
<dbReference type="STRING" id="766136.BHF68_09745"/>
<dbReference type="OrthoDB" id="9784365at2"/>
<keyword evidence="6" id="KW-0479">Metal-binding</keyword>
<dbReference type="GO" id="GO:0051144">
    <property type="term" value="P:1,2-propanediol catabolic process"/>
    <property type="evidence" value="ECO:0007669"/>
    <property type="project" value="UniProtKB-UniPathway"/>
</dbReference>
<organism evidence="11 12">
    <name type="scientific">Desulfuribacillus alkaliarsenatis</name>
    <dbReference type="NCBI Taxonomy" id="766136"/>
    <lineage>
        <taxon>Bacteria</taxon>
        <taxon>Bacillati</taxon>
        <taxon>Bacillota</taxon>
        <taxon>Desulfuribacillia</taxon>
        <taxon>Desulfuribacillales</taxon>
        <taxon>Desulfuribacillaceae</taxon>
        <taxon>Desulfuribacillus</taxon>
    </lineage>
</organism>
<evidence type="ECO:0000256" key="10">
    <source>
        <dbReference type="PIRNR" id="PIRNR010130"/>
    </source>
</evidence>
<comment type="cofactor">
    <cofactor evidence="1">
        <name>Zn(2+)</name>
        <dbReference type="ChEBI" id="CHEBI:29105"/>
    </cofactor>
</comment>
<keyword evidence="7" id="KW-0862">Zinc</keyword>
<proteinExistence type="inferred from homology"/>
<evidence type="ECO:0000256" key="4">
    <source>
        <dbReference type="ARBA" id="ARBA00020837"/>
    </source>
</evidence>
<dbReference type="EMBL" id="MIJE01000033">
    <property type="protein sequence ID" value="OEF96020.1"/>
    <property type="molecule type" value="Genomic_DNA"/>
</dbReference>
<sequence length="193" mass="21426">MQVPVGISNRHIHLSDREVTILFGDDYELTPFKPLSQPGQYAAEEVVTVRGPKGSIEKVRVLGPTRRQTQLEISRTDCFTLGVKPPVRDSGDLQGSESIEIIGPKGSVTIEEGVIIAQRHIHMHTKDAENYGLEDKDRVYVRTGGDRSIIFENVLIRVGDTFSLEFHVDTDEGNAASLKNGQLVEIVSIHILR</sequence>
<evidence type="ECO:0000256" key="8">
    <source>
        <dbReference type="ARBA" id="ARBA00023315"/>
    </source>
</evidence>
<dbReference type="GO" id="GO:0016747">
    <property type="term" value="F:acyltransferase activity, transferring groups other than amino-acyl groups"/>
    <property type="evidence" value="ECO:0007669"/>
    <property type="project" value="InterPro"/>
</dbReference>
<evidence type="ECO:0000256" key="1">
    <source>
        <dbReference type="ARBA" id="ARBA00001947"/>
    </source>
</evidence>
<dbReference type="InterPro" id="IPR008300">
    <property type="entry name" value="PTAC"/>
</dbReference>
<protein>
    <recommendedName>
        <fullName evidence="4 10">Phosphate propanoyltransferase</fullName>
        <ecNumber evidence="3 10">2.3.1.222</ecNumber>
    </recommendedName>
</protein>
<gene>
    <name evidence="11" type="ORF">BHF68_09745</name>
</gene>
<keyword evidence="12" id="KW-1185">Reference proteome</keyword>
<dbReference type="PANTHER" id="PTHR39453:SF1">
    <property type="entry name" value="PHOSPHATE PROPANOYLTRANSFERASE"/>
    <property type="match status" value="1"/>
</dbReference>
<dbReference type="PIRSF" id="PIRSF010130">
    <property type="entry name" value="PduL"/>
    <property type="match status" value="1"/>
</dbReference>
<dbReference type="AlphaFoldDB" id="A0A1E5FZR7"/>
<evidence type="ECO:0000256" key="3">
    <source>
        <dbReference type="ARBA" id="ARBA00012206"/>
    </source>
</evidence>
<comment type="caution">
    <text evidence="11">The sequence shown here is derived from an EMBL/GenBank/DDBJ whole genome shotgun (WGS) entry which is preliminary data.</text>
</comment>
<dbReference type="PANTHER" id="PTHR39453">
    <property type="entry name" value="PHOSPHATE PROPANOYLTRANSFERASE"/>
    <property type="match status" value="1"/>
</dbReference>